<keyword evidence="3 7" id="KW-0813">Transport</keyword>
<evidence type="ECO:0000256" key="3">
    <source>
        <dbReference type="ARBA" id="ARBA00022448"/>
    </source>
</evidence>
<name>A0A7J9BMJ1_GOSGO</name>
<evidence type="ECO:0000256" key="2">
    <source>
        <dbReference type="ARBA" id="ARBA00006279"/>
    </source>
</evidence>
<evidence type="ECO:0000256" key="5">
    <source>
        <dbReference type="ARBA" id="ARBA00022989"/>
    </source>
</evidence>
<evidence type="ECO:0000313" key="8">
    <source>
        <dbReference type="EMBL" id="MBA0737396.1"/>
    </source>
</evidence>
<dbReference type="AlphaFoldDB" id="A0A7J9BMJ1"/>
<feature type="transmembrane region" description="Helical" evidence="7">
    <location>
        <begin position="488"/>
        <end position="509"/>
    </location>
</feature>
<dbReference type="Pfam" id="PF06963">
    <property type="entry name" value="FPN1"/>
    <property type="match status" value="2"/>
</dbReference>
<feature type="transmembrane region" description="Helical" evidence="7">
    <location>
        <begin position="234"/>
        <end position="254"/>
    </location>
</feature>
<feature type="transmembrane region" description="Helical" evidence="7">
    <location>
        <begin position="345"/>
        <end position="366"/>
    </location>
</feature>
<feature type="transmembrane region" description="Helical" evidence="7">
    <location>
        <begin position="266"/>
        <end position="285"/>
    </location>
</feature>
<keyword evidence="4 7" id="KW-0812">Transmembrane</keyword>
<evidence type="ECO:0000256" key="4">
    <source>
        <dbReference type="ARBA" id="ARBA00022692"/>
    </source>
</evidence>
<dbReference type="Proteomes" id="UP000593579">
    <property type="component" value="Unassembled WGS sequence"/>
</dbReference>
<feature type="transmembrane region" description="Helical" evidence="7">
    <location>
        <begin position="155"/>
        <end position="180"/>
    </location>
</feature>
<comment type="similarity">
    <text evidence="2 7">Belongs to the ferroportin (FP) (TC 2.A.100) family. SLC40A subfamily.</text>
</comment>
<evidence type="ECO:0000256" key="6">
    <source>
        <dbReference type="ARBA" id="ARBA00023136"/>
    </source>
</evidence>
<proteinExistence type="inferred from homology"/>
<comment type="subcellular location">
    <subcellularLocation>
        <location evidence="1 7">Membrane</location>
        <topology evidence="1 7">Multi-pass membrane protein</topology>
    </subcellularLocation>
</comment>
<feature type="transmembrane region" description="Helical" evidence="7">
    <location>
        <begin position="616"/>
        <end position="639"/>
    </location>
</feature>
<feature type="transmembrane region" description="Helical" evidence="7">
    <location>
        <begin position="521"/>
        <end position="540"/>
    </location>
</feature>
<feature type="transmembrane region" description="Helical" evidence="7">
    <location>
        <begin position="587"/>
        <end position="610"/>
    </location>
</feature>
<comment type="function">
    <text evidence="7">May be involved in iron transport and iron homeostasis.</text>
</comment>
<sequence length="655" mass="70635">MAMVAITNPQLSFNLFYCSVTGREASISRQTASRIRYRFSSSRWLSLNSSSSTNRRYSFDSFKSRCSIANTDVHLNHVAVEDEDISAVDIGCRTTPIVQLKSDVLDTESLSILTGDTYVDSLLTTLPVCINGGGAENPCSNARTPRGIVCCFTEIMVLLVAIFGCIHISAFYASCLAGNLVEQLWNFAWPSAIALLHPSLLPVAVMGFLTKLVIIIGGPLVGKLMDHSPRVPSYILLNVVQASAQLLSAAMIIHAHTVSPASTSSILLRPWFAVLVLAGAIERLSGVALGVAMERDWVVLVLAGINRPIALAQANAVLNRIDLLCEIAGTSLFGILLSRYDPVTCLKLAASLMVWSLPIMISLTWLTNKLSTGVLDRAKCCQASRRTSDEGPLPDAQNFVSTGLEAIKHGWREYIQQPVLPASLAYVLLYFNVVLTPGSLMTAFLTQRGKIRKANTGYRKEGLIVIIIWKALAVSCSNIDLLKHCLNPSVIGGFSGLCAFMGVAATFLSASLVRRFGILKAGAVGLTFQASLLTIAVAVYQSGTLSQRSPLLLFLCLIVLSRLGHMSYDIVGAQILQTGIPSSKANLIGTTEISVASLAESLMLGVVILANDVSHFGFLAMLSVLSVVGAAWMFCRWLLNPTEEQRSLFSFDPQL</sequence>
<keyword evidence="6 7" id="KW-0472">Membrane</keyword>
<dbReference type="SUPFAM" id="SSF103473">
    <property type="entry name" value="MFS general substrate transporter"/>
    <property type="match status" value="1"/>
</dbReference>
<feature type="transmembrane region" description="Helical" evidence="7">
    <location>
        <begin position="200"/>
        <end position="222"/>
    </location>
</feature>
<dbReference type="InterPro" id="IPR036259">
    <property type="entry name" value="MFS_trans_sf"/>
</dbReference>
<dbReference type="CDD" id="cd17480">
    <property type="entry name" value="MFS_SLC40A1_like"/>
    <property type="match status" value="1"/>
</dbReference>
<feature type="transmembrane region" description="Helical" evidence="7">
    <location>
        <begin position="462"/>
        <end position="482"/>
    </location>
</feature>
<organism evidence="8 9">
    <name type="scientific">Gossypium gossypioides</name>
    <name type="common">Mexican cotton</name>
    <name type="synonym">Selera gossypioides</name>
    <dbReference type="NCBI Taxonomy" id="34282"/>
    <lineage>
        <taxon>Eukaryota</taxon>
        <taxon>Viridiplantae</taxon>
        <taxon>Streptophyta</taxon>
        <taxon>Embryophyta</taxon>
        <taxon>Tracheophyta</taxon>
        <taxon>Spermatophyta</taxon>
        <taxon>Magnoliopsida</taxon>
        <taxon>eudicotyledons</taxon>
        <taxon>Gunneridae</taxon>
        <taxon>Pentapetalae</taxon>
        <taxon>rosids</taxon>
        <taxon>malvids</taxon>
        <taxon>Malvales</taxon>
        <taxon>Malvaceae</taxon>
        <taxon>Malvoideae</taxon>
        <taxon>Gossypium</taxon>
    </lineage>
</organism>
<reference evidence="8 9" key="1">
    <citation type="journal article" date="2019" name="Genome Biol. Evol.">
        <title>Insights into the evolution of the New World diploid cottons (Gossypium, subgenus Houzingenia) based on genome sequencing.</title>
        <authorList>
            <person name="Grover C.E."/>
            <person name="Arick M.A. 2nd"/>
            <person name="Thrash A."/>
            <person name="Conover J.L."/>
            <person name="Sanders W.S."/>
            <person name="Peterson D.G."/>
            <person name="Frelichowski J.E."/>
            <person name="Scheffler J.A."/>
            <person name="Scheffler B.E."/>
            <person name="Wendel J.F."/>
        </authorList>
    </citation>
    <scope>NUCLEOTIDE SEQUENCE [LARGE SCALE GENOMIC DNA]</scope>
    <source>
        <strain evidence="8">5</strain>
        <tissue evidence="8">Leaf</tissue>
    </source>
</reference>
<gene>
    <name evidence="8" type="ORF">Gogos_010863</name>
</gene>
<evidence type="ECO:0000256" key="7">
    <source>
        <dbReference type="RuleBase" id="RU365065"/>
    </source>
</evidence>
<dbReference type="PANTHER" id="PTHR11660:SF53">
    <property type="entry name" value="SOLUTE CARRIER FAMILY 40 MEMBER 3, CHLOROPLASTIC"/>
    <property type="match status" value="1"/>
</dbReference>
<dbReference type="PANTHER" id="PTHR11660">
    <property type="entry name" value="SOLUTE CARRIER FAMILY 40 MEMBER"/>
    <property type="match status" value="1"/>
</dbReference>
<keyword evidence="7" id="KW-0406">Ion transport</keyword>
<feature type="transmembrane region" description="Helical" evidence="7">
    <location>
        <begin position="552"/>
        <end position="575"/>
    </location>
</feature>
<dbReference type="EMBL" id="JABEZY010000004">
    <property type="protein sequence ID" value="MBA0737396.1"/>
    <property type="molecule type" value="Genomic_DNA"/>
</dbReference>
<dbReference type="OrthoDB" id="648861at2759"/>
<evidence type="ECO:0000313" key="9">
    <source>
        <dbReference type="Proteomes" id="UP000593579"/>
    </source>
</evidence>
<keyword evidence="9" id="KW-1185">Reference proteome</keyword>
<comment type="caution">
    <text evidence="8">The sequence shown here is derived from an EMBL/GenBank/DDBJ whole genome shotgun (WGS) entry which is preliminary data.</text>
</comment>
<feature type="transmembrane region" description="Helical" evidence="7">
    <location>
        <begin position="424"/>
        <end position="446"/>
    </location>
</feature>
<keyword evidence="5 7" id="KW-1133">Transmembrane helix</keyword>
<dbReference type="GO" id="GO:0016020">
    <property type="term" value="C:membrane"/>
    <property type="evidence" value="ECO:0007669"/>
    <property type="project" value="UniProtKB-SubCell"/>
</dbReference>
<dbReference type="InterPro" id="IPR009716">
    <property type="entry name" value="Ferroportin-1"/>
</dbReference>
<evidence type="ECO:0000256" key="1">
    <source>
        <dbReference type="ARBA" id="ARBA00004141"/>
    </source>
</evidence>
<protein>
    <recommendedName>
        <fullName evidence="7">Solute carrier family 40 member</fullName>
    </recommendedName>
</protein>
<accession>A0A7J9BMJ1</accession>
<dbReference type="GO" id="GO:0005381">
    <property type="term" value="F:iron ion transmembrane transporter activity"/>
    <property type="evidence" value="ECO:0007669"/>
    <property type="project" value="UniProtKB-UniRule"/>
</dbReference>